<evidence type="ECO:0000313" key="2">
    <source>
        <dbReference type="EMBL" id="AHH81921.1"/>
    </source>
</evidence>
<feature type="compositionally biased region" description="Basic and acidic residues" evidence="1">
    <location>
        <begin position="92"/>
        <end position="103"/>
    </location>
</feature>
<reference evidence="2" key="1">
    <citation type="submission" date="2013-10" db="EMBL/GenBank/DDBJ databases">
        <title>Metagenomics reveals new arsenic resistant genes.</title>
        <authorList>
            <person name="Sharma R."/>
        </authorList>
    </citation>
    <scope>NUCLEOTIDE SEQUENCE</scope>
</reference>
<sequence>MRVRRSPAGASAADLAEWGSTTGPPRGPGAEGGHRPALFSGYSHGAADAKVNRQDAGYDARDKEHRAHQAEARYEQVAHRVSNSTKSGRTGRGKDQAEGAEGQRRRRVPLPPFPAGEQPFPEVQACGRVGKEKGATGEPATPS</sequence>
<accession>W5VJZ6</accession>
<dbReference type="EMBL" id="KF752584">
    <property type="protein sequence ID" value="AHH81921.1"/>
    <property type="molecule type" value="Genomic_DNA"/>
</dbReference>
<feature type="compositionally biased region" description="Basic and acidic residues" evidence="1">
    <location>
        <begin position="50"/>
        <end position="78"/>
    </location>
</feature>
<dbReference type="AlphaFoldDB" id="W5VJZ6"/>
<organism evidence="2">
    <name type="scientific">uncultured bacterium pAB2</name>
    <dbReference type="NCBI Taxonomy" id="1448270"/>
    <lineage>
        <taxon>Bacteria</taxon>
        <taxon>environmental samples</taxon>
    </lineage>
</organism>
<evidence type="ECO:0000256" key="1">
    <source>
        <dbReference type="SAM" id="MobiDB-lite"/>
    </source>
</evidence>
<name>W5VJZ6_9BACT</name>
<protein>
    <submittedName>
        <fullName evidence="2">Uncharacterized protein</fullName>
    </submittedName>
</protein>
<proteinExistence type="predicted"/>
<feature type="region of interest" description="Disordered" evidence="1">
    <location>
        <begin position="1"/>
        <end position="143"/>
    </location>
</feature>